<dbReference type="Proteomes" id="UP001607302">
    <property type="component" value="Unassembled WGS sequence"/>
</dbReference>
<name>A0ABD2C1V9_VESSQ</name>
<evidence type="ECO:0000313" key="2">
    <source>
        <dbReference type="Proteomes" id="UP001607302"/>
    </source>
</evidence>
<gene>
    <name evidence="1" type="ORF">V1478_001571</name>
</gene>
<dbReference type="EMBL" id="JAUDFV010000025">
    <property type="protein sequence ID" value="KAL2739005.1"/>
    <property type="molecule type" value="Genomic_DNA"/>
</dbReference>
<keyword evidence="2" id="KW-1185">Reference proteome</keyword>
<proteinExistence type="predicted"/>
<reference evidence="1 2" key="1">
    <citation type="journal article" date="2024" name="Ann. Entomol. Soc. Am.">
        <title>Genomic analyses of the southern and eastern yellowjacket wasps (Hymenoptera: Vespidae) reveal evolutionary signatures of social life.</title>
        <authorList>
            <person name="Catto M.A."/>
            <person name="Caine P.B."/>
            <person name="Orr S.E."/>
            <person name="Hunt B.G."/>
            <person name="Goodisman M.A.D."/>
        </authorList>
    </citation>
    <scope>NUCLEOTIDE SEQUENCE [LARGE SCALE GENOMIC DNA]</scope>
    <source>
        <strain evidence="1">233</strain>
        <tissue evidence="1">Head and thorax</tissue>
    </source>
</reference>
<organism evidence="1 2">
    <name type="scientific">Vespula squamosa</name>
    <name type="common">Southern yellow jacket</name>
    <name type="synonym">Wasp</name>
    <dbReference type="NCBI Taxonomy" id="30214"/>
    <lineage>
        <taxon>Eukaryota</taxon>
        <taxon>Metazoa</taxon>
        <taxon>Ecdysozoa</taxon>
        <taxon>Arthropoda</taxon>
        <taxon>Hexapoda</taxon>
        <taxon>Insecta</taxon>
        <taxon>Pterygota</taxon>
        <taxon>Neoptera</taxon>
        <taxon>Endopterygota</taxon>
        <taxon>Hymenoptera</taxon>
        <taxon>Apocrita</taxon>
        <taxon>Aculeata</taxon>
        <taxon>Vespoidea</taxon>
        <taxon>Vespidae</taxon>
        <taxon>Vespinae</taxon>
        <taxon>Vespula</taxon>
    </lineage>
</organism>
<comment type="caution">
    <text evidence="1">The sequence shown here is derived from an EMBL/GenBank/DDBJ whole genome shotgun (WGS) entry which is preliminary data.</text>
</comment>
<accession>A0ABD2C1V9</accession>
<evidence type="ECO:0000313" key="1">
    <source>
        <dbReference type="EMBL" id="KAL2739005.1"/>
    </source>
</evidence>
<dbReference type="AlphaFoldDB" id="A0ABD2C1V9"/>
<sequence>MYFNKFLAKSEGSLRQQRNVVRYHKSKKAVRPITLATNRDVTEVGLLNGIESMFVLKLYKFKFDFNPGSD</sequence>
<protein>
    <submittedName>
        <fullName evidence="1">Uncharacterized protein</fullName>
    </submittedName>
</protein>